<dbReference type="EMBL" id="MOAE01000019">
    <property type="protein sequence ID" value="OIN64553.1"/>
    <property type="molecule type" value="Genomic_DNA"/>
</dbReference>
<dbReference type="InterPro" id="IPR043131">
    <property type="entry name" value="BCAT-like_N"/>
</dbReference>
<organism evidence="6 7">
    <name type="scientific">Bifidobacterium longum subsp. suis</name>
    <dbReference type="NCBI Taxonomy" id="1695"/>
    <lineage>
        <taxon>Bacteria</taxon>
        <taxon>Bacillati</taxon>
        <taxon>Actinomycetota</taxon>
        <taxon>Actinomycetes</taxon>
        <taxon>Bifidobacteriales</taxon>
        <taxon>Bifidobacteriaceae</taxon>
        <taxon>Bifidobacterium</taxon>
    </lineage>
</organism>
<dbReference type="GO" id="GO:0005829">
    <property type="term" value="C:cytosol"/>
    <property type="evidence" value="ECO:0007669"/>
    <property type="project" value="TreeGrafter"/>
</dbReference>
<dbReference type="GO" id="GO:0008652">
    <property type="term" value="P:amino acid biosynthetic process"/>
    <property type="evidence" value="ECO:0007669"/>
    <property type="project" value="UniProtKB-ARBA"/>
</dbReference>
<evidence type="ECO:0000313" key="6">
    <source>
        <dbReference type="EMBL" id="OIN64553.1"/>
    </source>
</evidence>
<dbReference type="InterPro" id="IPR018300">
    <property type="entry name" value="Aminotrans_IV_CS"/>
</dbReference>
<evidence type="ECO:0000256" key="4">
    <source>
        <dbReference type="RuleBase" id="RU004106"/>
    </source>
</evidence>
<dbReference type="InterPro" id="IPR001544">
    <property type="entry name" value="Aminotrans_IV"/>
</dbReference>
<comment type="caution">
    <text evidence="6">The sequence shown here is derived from an EMBL/GenBank/DDBJ whole genome shotgun (WGS) entry which is preliminary data.</text>
</comment>
<dbReference type="Gene3D" id="3.30.470.10">
    <property type="match status" value="1"/>
</dbReference>
<dbReference type="Gene3D" id="3.20.10.10">
    <property type="entry name" value="D-amino Acid Aminotransferase, subunit A, domain 2"/>
    <property type="match status" value="1"/>
</dbReference>
<evidence type="ECO:0000313" key="7">
    <source>
        <dbReference type="Proteomes" id="UP000181801"/>
    </source>
</evidence>
<dbReference type="GO" id="GO:0008483">
    <property type="term" value="F:transaminase activity"/>
    <property type="evidence" value="ECO:0007669"/>
    <property type="project" value="UniProtKB-KW"/>
</dbReference>
<evidence type="ECO:0000256" key="3">
    <source>
        <dbReference type="ARBA" id="ARBA00022898"/>
    </source>
</evidence>
<protein>
    <submittedName>
        <fullName evidence="6">Aminotransferase class IV</fullName>
    </submittedName>
</protein>
<dbReference type="Pfam" id="PF01063">
    <property type="entry name" value="Aminotran_4"/>
    <property type="match status" value="1"/>
</dbReference>
<gene>
    <name evidence="6" type="ORF">BFS26_02300</name>
</gene>
<dbReference type="Proteomes" id="UP000181801">
    <property type="component" value="Unassembled WGS sequence"/>
</dbReference>
<dbReference type="PROSITE" id="PS00770">
    <property type="entry name" value="AA_TRANSFER_CLASS_4"/>
    <property type="match status" value="1"/>
</dbReference>
<comment type="cofactor">
    <cofactor evidence="1 5">
        <name>pyridoxal 5'-phosphate</name>
        <dbReference type="ChEBI" id="CHEBI:597326"/>
    </cofactor>
</comment>
<comment type="similarity">
    <text evidence="2 4">Belongs to the class-IV pyridoxal-phosphate-dependent aminotransferase family.</text>
</comment>
<dbReference type="FunFam" id="3.20.10.10:FF:000002">
    <property type="entry name" value="D-alanine aminotransferase"/>
    <property type="match status" value="1"/>
</dbReference>
<dbReference type="InterPro" id="IPR050571">
    <property type="entry name" value="Class-IV_PLP-Dep_Aminotrnsfr"/>
</dbReference>
<proteinExistence type="inferred from homology"/>
<dbReference type="InterPro" id="IPR036038">
    <property type="entry name" value="Aminotransferase-like"/>
</dbReference>
<dbReference type="RefSeq" id="WP_071474470.1">
    <property type="nucleotide sequence ID" value="NZ_MOAE01000019.1"/>
</dbReference>
<keyword evidence="6" id="KW-0808">Transferase</keyword>
<dbReference type="PANTHER" id="PTHR42743:SF11">
    <property type="entry name" value="AMINODEOXYCHORISMATE LYASE"/>
    <property type="match status" value="1"/>
</dbReference>
<keyword evidence="3 5" id="KW-0663">Pyridoxal phosphate</keyword>
<evidence type="ECO:0000256" key="2">
    <source>
        <dbReference type="ARBA" id="ARBA00009320"/>
    </source>
</evidence>
<evidence type="ECO:0000256" key="1">
    <source>
        <dbReference type="ARBA" id="ARBA00001933"/>
    </source>
</evidence>
<dbReference type="SUPFAM" id="SSF56752">
    <property type="entry name" value="D-aminoacid aminotransferase-like PLP-dependent enzymes"/>
    <property type="match status" value="1"/>
</dbReference>
<dbReference type="GO" id="GO:0046394">
    <property type="term" value="P:carboxylic acid biosynthetic process"/>
    <property type="evidence" value="ECO:0007669"/>
    <property type="project" value="UniProtKB-ARBA"/>
</dbReference>
<name>A0A1S2W0R6_BIFLN</name>
<reference evidence="6 7" key="1">
    <citation type="journal article" date="2016" name="BMC Microbiol.">
        <title>Fucosyllactose and L-fucose utilization of infant Bifidobacterium longum and Bifidobacterium kashiwanohense.</title>
        <authorList>
            <person name="Bunesova V."/>
            <person name="Lacroix C."/>
            <person name="Schwab C."/>
        </authorList>
    </citation>
    <scope>NUCLEOTIDE SEQUENCE [LARGE SCALE GENOMIC DNA]</scope>
    <source>
        <strain evidence="6 7">BSM11-5</strain>
    </source>
</reference>
<accession>A0A1S2W0R6</accession>
<keyword evidence="6" id="KW-0032">Aminotransferase</keyword>
<dbReference type="AlphaFoldDB" id="A0A1S2W0R6"/>
<dbReference type="InterPro" id="IPR043132">
    <property type="entry name" value="BCAT-like_C"/>
</dbReference>
<sequence>MGECVIGPGARARVDADDGFFFGMGAFETIAVSGGAPVLLDDHLTRLGETLRYLGIEARRADLETMVLRACAGLGASDDSALKLTVTERNRVVSLRRNPYAAPGAKRVFRCDFADVRRNESSPLARMKTLAYAENIMEKRRARDRAVDEPLFLNTRGEVAEGAVSNIFAVIGGDVVTPPVSCGLLPGVMRHAVIGFTGAVERPIMPDELLRADEVFLTNSLMGAMPVAGIGGVEFEPGSVSRDVNDAYARMVARTRDRAQMKESR</sequence>
<evidence type="ECO:0000256" key="5">
    <source>
        <dbReference type="RuleBase" id="RU004516"/>
    </source>
</evidence>
<dbReference type="PANTHER" id="PTHR42743">
    <property type="entry name" value="AMINO-ACID AMINOTRANSFERASE"/>
    <property type="match status" value="1"/>
</dbReference>